<protein>
    <submittedName>
        <fullName evidence="1">Uncharacterized protein</fullName>
    </submittedName>
</protein>
<gene>
    <name evidence="1" type="ORF">CLW00_10244</name>
</gene>
<keyword evidence="2" id="KW-1185">Reference proteome</keyword>
<organism evidence="1 2">
    <name type="scientific">Mongoliibacter ruber</name>
    <dbReference type="NCBI Taxonomy" id="1750599"/>
    <lineage>
        <taxon>Bacteria</taxon>
        <taxon>Pseudomonadati</taxon>
        <taxon>Bacteroidota</taxon>
        <taxon>Cytophagia</taxon>
        <taxon>Cytophagales</taxon>
        <taxon>Cyclobacteriaceae</taxon>
        <taxon>Mongoliibacter</taxon>
    </lineage>
</organism>
<sequence>MISKYTSVKPTKIFKNIFVSLDIKISGNINFLFVAKPSDLNPTKPECYEFVGGNCNQTLKAMKYLLAIALLMGTFSISSAINEEPKETLVSLKLVEDGKALFRYKTAPQSPILVNIYDSNNRIVKSQKLNKNNSFAKYYDFSSLGSGEYLVEVVEKGQVVKRIPVEYEKKEKPKPVAFSEFERVEGNKVKMRFNSLMPTDITVSAFENGKLIHEEKVSSTSGLERIYRLKGVSPMADLEIAIQSIDGHSNRYKIN</sequence>
<reference evidence="1 2" key="1">
    <citation type="submission" date="2018-03" db="EMBL/GenBank/DDBJ databases">
        <title>Genomic Encyclopedia of Archaeal and Bacterial Type Strains, Phase II (KMG-II): from individual species to whole genera.</title>
        <authorList>
            <person name="Goeker M."/>
        </authorList>
    </citation>
    <scope>NUCLEOTIDE SEQUENCE [LARGE SCALE GENOMIC DNA]</scope>
    <source>
        <strain evidence="1 2">DSM 27929</strain>
    </source>
</reference>
<proteinExistence type="predicted"/>
<evidence type="ECO:0000313" key="2">
    <source>
        <dbReference type="Proteomes" id="UP000238157"/>
    </source>
</evidence>
<dbReference type="EMBL" id="PVTR01000002">
    <property type="protein sequence ID" value="PRY89568.1"/>
    <property type="molecule type" value="Genomic_DNA"/>
</dbReference>
<dbReference type="Proteomes" id="UP000238157">
    <property type="component" value="Unassembled WGS sequence"/>
</dbReference>
<evidence type="ECO:0000313" key="1">
    <source>
        <dbReference type="EMBL" id="PRY89568.1"/>
    </source>
</evidence>
<accession>A0A2T0WS87</accession>
<comment type="caution">
    <text evidence="1">The sequence shown here is derived from an EMBL/GenBank/DDBJ whole genome shotgun (WGS) entry which is preliminary data.</text>
</comment>
<name>A0A2T0WS87_9BACT</name>
<dbReference type="AlphaFoldDB" id="A0A2T0WS87"/>